<evidence type="ECO:0000256" key="4">
    <source>
        <dbReference type="ARBA" id="ARBA00022475"/>
    </source>
</evidence>
<feature type="compositionally biased region" description="Gly residues" evidence="13">
    <location>
        <begin position="178"/>
        <end position="219"/>
    </location>
</feature>
<evidence type="ECO:0000259" key="16">
    <source>
        <dbReference type="Pfam" id="PF10613"/>
    </source>
</evidence>
<accession>A0AAE1F3C6</accession>
<evidence type="ECO:0000256" key="9">
    <source>
        <dbReference type="ARBA" id="ARBA00023170"/>
    </source>
</evidence>
<gene>
    <name evidence="17" type="ORF">Pcinc_028565</name>
</gene>
<evidence type="ECO:0000256" key="13">
    <source>
        <dbReference type="SAM" id="MobiDB-lite"/>
    </source>
</evidence>
<evidence type="ECO:0000256" key="7">
    <source>
        <dbReference type="ARBA" id="ARBA00023065"/>
    </source>
</evidence>
<protein>
    <submittedName>
        <fullName evidence="17">Uncharacterized protein</fullName>
    </submittedName>
</protein>
<proteinExistence type="inferred from homology"/>
<feature type="transmembrane region" description="Helical" evidence="14">
    <location>
        <begin position="516"/>
        <end position="535"/>
    </location>
</feature>
<keyword evidence="8 14" id="KW-0472">Membrane</keyword>
<sequence>MLLLTSLNGTHQSTTRVKYNNNIPSSFHHLLPGNIISSFNEDVRNEVMLGSVRVRRDITTTTTTTTDTTYTQHHVPPPAEEVADMLIDTMEANLSGCHKVILFNQHNNNNNNNNNNTTTTTTTSDFGGVVEVLVERLGGGGGGDAVVVWDLDTLLATPTPSNPLLNFVHPKSYAAAGDGGGGGSQDGVVGGAGSQGGVGGGSQDGGGGGGSQDDGGDGSVGSQDDGRGGGGGSDLCVAFVVLAGLERVGTASVALQRGKWYRGATRLVLGYVGSAPDNLMALTATHPLLGLPHLHPHPLLPPRVYPLLTPCPYCRHGHPQVTLADLWHPGQGHVKGVHLYPDTFKNFQGHTFSIVTLEYAPFSCYDMLGDGGDVGGDGDVSGDGGNVGGDGDVGEGSDGDAVSGGEEEGPRVKLRDCVDTRMLNAMAGVLNFTYTVREPKDGQWGYRLEDGFYSGVIGSVQKYEADFSLNVAFTGDRARVIDYTLGYFNDPLTFCTTPPRPLTQALALVRPFQPQVWVSLGSTLVMVGPLYYLTCVHLTSTTTFRTTSPGVALLDIVGACLTQSRRFERGWSSRVLAGSWILFSLVALTSYVAMLTASFTLPTLSPTLNTLQELVGSDFSWGIQEQGAADYQLLKSSTVPLYQEVYRGLDMCPDLDTCITRARDTKYAFITWRLYLEDRIAIKFTSATGERQLHVATNDFFPSEIGWAMNPGCPFRDKFNRQILQLQEAGLISKWLQQIIHDPKRRETDATETNILPQSQGPQALGLNELQGDNMATWKALIIGHVLLLAWFPVSCVGQITVSCGDVCTQVETVHGEEESECDVTCRHQKRWVGGCRERCARMDAQNDH</sequence>
<evidence type="ECO:0000256" key="2">
    <source>
        <dbReference type="ARBA" id="ARBA00008685"/>
    </source>
</evidence>
<dbReference type="GO" id="GO:0005886">
    <property type="term" value="C:plasma membrane"/>
    <property type="evidence" value="ECO:0007669"/>
    <property type="project" value="UniProtKB-SubCell"/>
</dbReference>
<dbReference type="Pfam" id="PF10613">
    <property type="entry name" value="Lig_chan-Glu_bd"/>
    <property type="match status" value="1"/>
</dbReference>
<keyword evidence="18" id="KW-1185">Reference proteome</keyword>
<dbReference type="Proteomes" id="UP001286313">
    <property type="component" value="Unassembled WGS sequence"/>
</dbReference>
<evidence type="ECO:0000256" key="6">
    <source>
        <dbReference type="ARBA" id="ARBA00022989"/>
    </source>
</evidence>
<dbReference type="GO" id="GO:0015276">
    <property type="term" value="F:ligand-gated monoatomic ion channel activity"/>
    <property type="evidence" value="ECO:0007669"/>
    <property type="project" value="InterPro"/>
</dbReference>
<dbReference type="InterPro" id="IPR052192">
    <property type="entry name" value="Insect_Ionotropic_Sensory_Rcpt"/>
</dbReference>
<comment type="caution">
    <text evidence="17">The sequence shown here is derived from an EMBL/GenBank/DDBJ whole genome shotgun (WGS) entry which is preliminary data.</text>
</comment>
<feature type="region of interest" description="Disordered" evidence="13">
    <location>
        <begin position="375"/>
        <end position="411"/>
    </location>
</feature>
<evidence type="ECO:0000256" key="8">
    <source>
        <dbReference type="ARBA" id="ARBA00023136"/>
    </source>
</evidence>
<organism evidence="17 18">
    <name type="scientific">Petrolisthes cinctipes</name>
    <name type="common">Flat porcelain crab</name>
    <dbReference type="NCBI Taxonomy" id="88211"/>
    <lineage>
        <taxon>Eukaryota</taxon>
        <taxon>Metazoa</taxon>
        <taxon>Ecdysozoa</taxon>
        <taxon>Arthropoda</taxon>
        <taxon>Crustacea</taxon>
        <taxon>Multicrustacea</taxon>
        <taxon>Malacostraca</taxon>
        <taxon>Eumalacostraca</taxon>
        <taxon>Eucarida</taxon>
        <taxon>Decapoda</taxon>
        <taxon>Pleocyemata</taxon>
        <taxon>Anomura</taxon>
        <taxon>Galatheoidea</taxon>
        <taxon>Porcellanidae</taxon>
        <taxon>Petrolisthes</taxon>
    </lineage>
</organism>
<evidence type="ECO:0000256" key="11">
    <source>
        <dbReference type="ARBA" id="ARBA00023286"/>
    </source>
</evidence>
<dbReference type="InterPro" id="IPR001320">
    <property type="entry name" value="Iontro_rcpt_C"/>
</dbReference>
<dbReference type="Gene3D" id="3.40.190.10">
    <property type="entry name" value="Periplasmic binding protein-like II"/>
    <property type="match status" value="1"/>
</dbReference>
<keyword evidence="3" id="KW-0813">Transport</keyword>
<evidence type="ECO:0000256" key="12">
    <source>
        <dbReference type="ARBA" id="ARBA00023303"/>
    </source>
</evidence>
<keyword evidence="11" id="KW-1071">Ligand-gated ion channel</keyword>
<keyword evidence="9" id="KW-0675">Receptor</keyword>
<dbReference type="SUPFAM" id="SSF53850">
    <property type="entry name" value="Periplasmic binding protein-like II"/>
    <property type="match status" value="1"/>
</dbReference>
<keyword evidence="4" id="KW-1003">Cell membrane</keyword>
<evidence type="ECO:0000259" key="15">
    <source>
        <dbReference type="Pfam" id="PF00060"/>
    </source>
</evidence>
<dbReference type="EMBL" id="JAWQEG010003516">
    <property type="protein sequence ID" value="KAK3865848.1"/>
    <property type="molecule type" value="Genomic_DNA"/>
</dbReference>
<dbReference type="Gene3D" id="1.10.287.70">
    <property type="match status" value="1"/>
</dbReference>
<dbReference type="GO" id="GO:0050906">
    <property type="term" value="P:detection of stimulus involved in sensory perception"/>
    <property type="evidence" value="ECO:0007669"/>
    <property type="project" value="UniProtKB-ARBA"/>
</dbReference>
<keyword evidence="5 14" id="KW-0812">Transmembrane</keyword>
<evidence type="ECO:0000313" key="18">
    <source>
        <dbReference type="Proteomes" id="UP001286313"/>
    </source>
</evidence>
<evidence type="ECO:0000313" key="17">
    <source>
        <dbReference type="EMBL" id="KAK3865848.1"/>
    </source>
</evidence>
<keyword evidence="6 14" id="KW-1133">Transmembrane helix</keyword>
<reference evidence="17" key="1">
    <citation type="submission" date="2023-10" db="EMBL/GenBank/DDBJ databases">
        <title>Genome assemblies of two species of porcelain crab, Petrolisthes cinctipes and Petrolisthes manimaculis (Anomura: Porcellanidae).</title>
        <authorList>
            <person name="Angst P."/>
        </authorList>
    </citation>
    <scope>NUCLEOTIDE SEQUENCE</scope>
    <source>
        <strain evidence="17">PB745_01</strain>
        <tissue evidence="17">Gill</tissue>
    </source>
</reference>
<feature type="domain" description="Ionotropic glutamate receptor L-glutamate and glycine-binding" evidence="16">
    <location>
        <begin position="422"/>
        <end position="495"/>
    </location>
</feature>
<evidence type="ECO:0000256" key="14">
    <source>
        <dbReference type="SAM" id="Phobius"/>
    </source>
</evidence>
<evidence type="ECO:0000256" key="5">
    <source>
        <dbReference type="ARBA" id="ARBA00022692"/>
    </source>
</evidence>
<evidence type="ECO:0000256" key="1">
    <source>
        <dbReference type="ARBA" id="ARBA00004651"/>
    </source>
</evidence>
<name>A0AAE1F3C6_PETCI</name>
<dbReference type="Pfam" id="PF00060">
    <property type="entry name" value="Lig_chan"/>
    <property type="match status" value="1"/>
</dbReference>
<comment type="similarity">
    <text evidence="2">Belongs to the glutamate-gated ion channel (TC 1.A.10.1) family.</text>
</comment>
<feature type="transmembrane region" description="Helical" evidence="14">
    <location>
        <begin position="575"/>
        <end position="601"/>
    </location>
</feature>
<feature type="compositionally biased region" description="Gly residues" evidence="13">
    <location>
        <begin position="375"/>
        <end position="391"/>
    </location>
</feature>
<feature type="region of interest" description="Disordered" evidence="13">
    <location>
        <begin position="178"/>
        <end position="229"/>
    </location>
</feature>
<dbReference type="AlphaFoldDB" id="A0AAE1F3C6"/>
<feature type="domain" description="Ionotropic glutamate receptor C-terminal" evidence="15">
    <location>
        <begin position="515"/>
        <end position="720"/>
    </location>
</feature>
<keyword evidence="7" id="KW-0406">Ion transport</keyword>
<dbReference type="PANTHER" id="PTHR42643:SF24">
    <property type="entry name" value="IONOTROPIC RECEPTOR 60A"/>
    <property type="match status" value="1"/>
</dbReference>
<keyword evidence="12" id="KW-0407">Ion channel</keyword>
<keyword evidence="10" id="KW-0325">Glycoprotein</keyword>
<comment type="subcellular location">
    <subcellularLocation>
        <location evidence="1">Cell membrane</location>
        <topology evidence="1">Multi-pass membrane protein</topology>
    </subcellularLocation>
</comment>
<dbReference type="PANTHER" id="PTHR42643">
    <property type="entry name" value="IONOTROPIC RECEPTOR 20A-RELATED"/>
    <property type="match status" value="1"/>
</dbReference>
<dbReference type="InterPro" id="IPR019594">
    <property type="entry name" value="Glu/Gly-bd"/>
</dbReference>
<evidence type="ECO:0000256" key="10">
    <source>
        <dbReference type="ARBA" id="ARBA00023180"/>
    </source>
</evidence>
<evidence type="ECO:0000256" key="3">
    <source>
        <dbReference type="ARBA" id="ARBA00022448"/>
    </source>
</evidence>